<reference evidence="1" key="1">
    <citation type="submission" date="2019-11" db="EMBL/GenBank/DDBJ databases">
        <title>Nori genome reveals adaptations in red seaweeds to the harsh intertidal environment.</title>
        <authorList>
            <person name="Wang D."/>
            <person name="Mao Y."/>
        </authorList>
    </citation>
    <scope>NUCLEOTIDE SEQUENCE</scope>
    <source>
        <tissue evidence="1">Gametophyte</tissue>
    </source>
</reference>
<gene>
    <name evidence="1" type="ORF">I4F81_003764</name>
</gene>
<sequence>MPPAGCFVRRRPPAGPGRPFRHPGRPHGHARCREGGGSTYTGYPLSKGVRQSRSSAGGDTPNKGVACPAASEPPLSSRRRRPRRRSDRDPHPPHHPPAMLHPSDTPRLGRTPTPKGAALRQTRLGPH</sequence>
<dbReference type="Proteomes" id="UP000798662">
    <property type="component" value="Chromosome 1"/>
</dbReference>
<dbReference type="EMBL" id="CM020618">
    <property type="protein sequence ID" value="KAK1861180.1"/>
    <property type="molecule type" value="Genomic_DNA"/>
</dbReference>
<keyword evidence="2" id="KW-1185">Reference proteome</keyword>
<evidence type="ECO:0000313" key="1">
    <source>
        <dbReference type="EMBL" id="KAK1861180.1"/>
    </source>
</evidence>
<accession>A0ACC3BT84</accession>
<protein>
    <submittedName>
        <fullName evidence="1">Uncharacterized protein</fullName>
    </submittedName>
</protein>
<organism evidence="1 2">
    <name type="scientific">Pyropia yezoensis</name>
    <name type="common">Susabi-nori</name>
    <name type="synonym">Porphyra yezoensis</name>
    <dbReference type="NCBI Taxonomy" id="2788"/>
    <lineage>
        <taxon>Eukaryota</taxon>
        <taxon>Rhodophyta</taxon>
        <taxon>Bangiophyceae</taxon>
        <taxon>Bangiales</taxon>
        <taxon>Bangiaceae</taxon>
        <taxon>Pyropia</taxon>
    </lineage>
</organism>
<comment type="caution">
    <text evidence="1">The sequence shown here is derived from an EMBL/GenBank/DDBJ whole genome shotgun (WGS) entry which is preliminary data.</text>
</comment>
<evidence type="ECO:0000313" key="2">
    <source>
        <dbReference type="Proteomes" id="UP000798662"/>
    </source>
</evidence>
<proteinExistence type="predicted"/>
<name>A0ACC3BT84_PYRYE</name>